<comment type="caution">
    <text evidence="2">The sequence shown here is derived from an EMBL/GenBank/DDBJ whole genome shotgun (WGS) entry which is preliminary data.</text>
</comment>
<dbReference type="SUPFAM" id="SSF103473">
    <property type="entry name" value="MFS general substrate transporter"/>
    <property type="match status" value="2"/>
</dbReference>
<accession>A0A815S9G7</accession>
<dbReference type="Gene3D" id="1.20.1250.20">
    <property type="entry name" value="MFS general substrate transporter like domains"/>
    <property type="match status" value="1"/>
</dbReference>
<feature type="transmembrane region" description="Helical" evidence="1">
    <location>
        <begin position="240"/>
        <end position="262"/>
    </location>
</feature>
<feature type="transmembrane region" description="Helical" evidence="1">
    <location>
        <begin position="642"/>
        <end position="662"/>
    </location>
</feature>
<dbReference type="EMBL" id="CAJNOJ010000568">
    <property type="protein sequence ID" value="CAF1486769.1"/>
    <property type="molecule type" value="Genomic_DNA"/>
</dbReference>
<dbReference type="InterPro" id="IPR027197">
    <property type="entry name" value="SLC43A3"/>
</dbReference>
<organism evidence="2 3">
    <name type="scientific">Adineta ricciae</name>
    <name type="common">Rotifer</name>
    <dbReference type="NCBI Taxonomy" id="249248"/>
    <lineage>
        <taxon>Eukaryota</taxon>
        <taxon>Metazoa</taxon>
        <taxon>Spiralia</taxon>
        <taxon>Gnathifera</taxon>
        <taxon>Rotifera</taxon>
        <taxon>Eurotatoria</taxon>
        <taxon>Bdelloidea</taxon>
        <taxon>Adinetida</taxon>
        <taxon>Adinetidae</taxon>
        <taxon>Adineta</taxon>
    </lineage>
</organism>
<feature type="transmembrane region" description="Helical" evidence="1">
    <location>
        <begin position="453"/>
        <end position="474"/>
    </location>
</feature>
<evidence type="ECO:0000313" key="2">
    <source>
        <dbReference type="EMBL" id="CAF1486769.1"/>
    </source>
</evidence>
<dbReference type="PANTHER" id="PTHR20765:SF1">
    <property type="entry name" value="EQUILIBRATIVE NUCLEOBASE TRANSPORTER 1"/>
    <property type="match status" value="1"/>
</dbReference>
<dbReference type="Proteomes" id="UP000663852">
    <property type="component" value="Unassembled WGS sequence"/>
</dbReference>
<proteinExistence type="predicted"/>
<feature type="transmembrane region" description="Helical" evidence="1">
    <location>
        <begin position="162"/>
        <end position="187"/>
    </location>
</feature>
<feature type="transmembrane region" description="Helical" evidence="1">
    <location>
        <begin position="549"/>
        <end position="568"/>
    </location>
</feature>
<feature type="transmembrane region" description="Helical" evidence="1">
    <location>
        <begin position="88"/>
        <end position="107"/>
    </location>
</feature>
<protein>
    <submittedName>
        <fullName evidence="2">Uncharacterized protein</fullName>
    </submittedName>
</protein>
<keyword evidence="1" id="KW-1133">Transmembrane helix</keyword>
<dbReference type="AlphaFoldDB" id="A0A815S9G7"/>
<feature type="transmembrane region" description="Helical" evidence="1">
    <location>
        <begin position="274"/>
        <end position="292"/>
    </location>
</feature>
<keyword evidence="1" id="KW-0472">Membrane</keyword>
<reference evidence="2" key="1">
    <citation type="submission" date="2021-02" db="EMBL/GenBank/DDBJ databases">
        <authorList>
            <person name="Nowell W R."/>
        </authorList>
    </citation>
    <scope>NUCLEOTIDE SEQUENCE</scope>
</reference>
<feature type="transmembrane region" description="Helical" evidence="1">
    <location>
        <begin position="480"/>
        <end position="500"/>
    </location>
</feature>
<evidence type="ECO:0000256" key="1">
    <source>
        <dbReference type="SAM" id="Phobius"/>
    </source>
</evidence>
<dbReference type="InterPro" id="IPR036259">
    <property type="entry name" value="MFS_trans_sf"/>
</dbReference>
<name>A0A815S9G7_ADIRI</name>
<feature type="transmembrane region" description="Helical" evidence="1">
    <location>
        <begin position="580"/>
        <end position="606"/>
    </location>
</feature>
<sequence>MKRFQRDDTMALPEDSALLSKRLLKPSADENLQLLPRQCTEENDEEGVADGASQSSSHAAIPQSSVFELIRVKLTILIDNDKISLRQICFIWASFGGLLLISSFLFLDWKFTFLNLSYQFDRKQDKITTRNPESSEIINNGKKWYKRIYKRLGSWEYLSSPLYIMIVLFLSTLFITTDLLAITWYPMNYDLYNHDASLGFAQPGQDHLIFIHTVFTAFSGSCTMVTTYASSAYFSKSRAFISTIFTGAGIISGIWFTIFQILIDNNKISLRQICFIWASFGVLLLISSFLFLDWKFPFLNLSYQFDTKQDEITMRNPESSETTNNEKKWYKRIYKRLGIWKYLTSPLYIMIVLFLSTLFITTDLLAITWYPMNYDLYNHDASLATKYTNAFNFSILSGIFICPAAGYFLGFRAHQNRKQKILNILILQILTWLLCIIICLICIFISTKSIIPLIILSCFIRSILSGGPQAIVVTYFPTRYIGTLTGIMWTMVGVLTFVQYGLVPLTTDITKLWRVMFTKVFLAACPLSYTKQFSPVFLFVCLATKYTNAFNFSILSGIFICPAAGYFLDFRAHQNRKQKILNILILQILTWLLCIIICLVCMFISTKSIIPLIILSCFTRSILSSGPQAIVVTYFPTRYIGTLTGIMWTMVGVLTFVQYGLVPLTTDISKLWRAWLIVLILVLIVIIHLFQILRLYIEEKRNTQADKEKVDEKEKNIEQSFNEIIITRL</sequence>
<dbReference type="OrthoDB" id="330047at2759"/>
<evidence type="ECO:0000313" key="3">
    <source>
        <dbReference type="Proteomes" id="UP000663852"/>
    </source>
</evidence>
<gene>
    <name evidence="2" type="ORF">EDS130_LOCUS41766</name>
</gene>
<feature type="transmembrane region" description="Helical" evidence="1">
    <location>
        <begin position="674"/>
        <end position="697"/>
    </location>
</feature>
<feature type="transmembrane region" description="Helical" evidence="1">
    <location>
        <begin position="390"/>
        <end position="409"/>
    </location>
</feature>
<feature type="transmembrane region" description="Helical" evidence="1">
    <location>
        <begin position="421"/>
        <end position="446"/>
    </location>
</feature>
<feature type="transmembrane region" description="Helical" evidence="1">
    <location>
        <begin position="347"/>
        <end position="370"/>
    </location>
</feature>
<keyword evidence="1" id="KW-0812">Transmembrane</keyword>
<dbReference type="PANTHER" id="PTHR20765">
    <property type="entry name" value="SOLUTE CARRIER FAMILY 43 MEMBER 3-RELATED"/>
    <property type="match status" value="1"/>
</dbReference>